<keyword evidence="1" id="KW-0472">Membrane</keyword>
<evidence type="ECO:0000313" key="6">
    <source>
        <dbReference type="Proteomes" id="UP000253922"/>
    </source>
</evidence>
<feature type="domain" description="Acyltransferase 3" evidence="2">
    <location>
        <begin position="45"/>
        <end position="385"/>
    </location>
</feature>
<dbReference type="Pfam" id="PF01757">
    <property type="entry name" value="Acyl_transf_3"/>
    <property type="match status" value="1"/>
</dbReference>
<name>A0A0N0RD29_9CHLR</name>
<feature type="transmembrane region" description="Helical" evidence="1">
    <location>
        <begin position="154"/>
        <end position="171"/>
    </location>
</feature>
<dbReference type="RefSeq" id="WP_062196559.1">
    <property type="nucleotide sequence ID" value="NZ_DF967970.1"/>
</dbReference>
<dbReference type="EMBL" id="DF967970">
    <property type="protein sequence ID" value="GAP08773.1"/>
    <property type="molecule type" value="Genomic_DNA"/>
</dbReference>
<reference evidence="6" key="2">
    <citation type="submission" date="2015-07" db="EMBL/GenBank/DDBJ databases">
        <title>Draft Genome Sequences of Anaerolinea thermolimosa IMO-1, Bellilinea caldifistulae GOMI-1, Leptolinea tardivitalis YMTK-2, Levilinea saccharolytica KIBI-1,Longilinea arvoryzae KOME-1, Previously Described as Members of the Anaerolineaceae (Chloroflexi).</title>
        <authorList>
            <person name="Sekiguchi Y."/>
            <person name="Ohashi A."/>
            <person name="Matsuura N."/>
            <person name="Tourlousse M.D."/>
        </authorList>
    </citation>
    <scope>NUCLEOTIDE SEQUENCE [LARGE SCALE GENOMIC DNA]</scope>
    <source>
        <strain evidence="6">IMO-1</strain>
    </source>
</reference>
<evidence type="ECO:0000256" key="1">
    <source>
        <dbReference type="SAM" id="Phobius"/>
    </source>
</evidence>
<proteinExistence type="predicted"/>
<dbReference type="OrthoDB" id="508112at2"/>
<evidence type="ECO:0000313" key="4">
    <source>
        <dbReference type="EMBL" id="GAP08823.1"/>
    </source>
</evidence>
<dbReference type="InterPro" id="IPR002656">
    <property type="entry name" value="Acyl_transf_3_dom"/>
</dbReference>
<dbReference type="Proteomes" id="UP000253922">
    <property type="component" value="Unassembled WGS sequence"/>
</dbReference>
<evidence type="ECO:0000313" key="5">
    <source>
        <dbReference type="EMBL" id="HCE17447.1"/>
    </source>
</evidence>
<accession>A0A0N0RD29</accession>
<gene>
    <name evidence="3" type="ORF">ATHL_03682</name>
    <name evidence="4" type="ORF">ATHL_03733</name>
    <name evidence="5" type="ORF">DEQ80_06275</name>
</gene>
<feature type="transmembrane region" description="Helical" evidence="1">
    <location>
        <begin position="331"/>
        <end position="351"/>
    </location>
</feature>
<dbReference type="PANTHER" id="PTHR40407">
    <property type="entry name" value="MEMBRANE PROTEIN-LIKE PROTEIN"/>
    <property type="match status" value="1"/>
</dbReference>
<keyword evidence="1" id="KW-1133">Transmembrane helix</keyword>
<feature type="transmembrane region" description="Helical" evidence="1">
    <location>
        <begin position="253"/>
        <end position="273"/>
    </location>
</feature>
<dbReference type="AlphaFoldDB" id="A0A0N0RD29"/>
<evidence type="ECO:0000259" key="2">
    <source>
        <dbReference type="Pfam" id="PF01757"/>
    </source>
</evidence>
<dbReference type="GO" id="GO:0016747">
    <property type="term" value="F:acyltransferase activity, transferring groups other than amino-acyl groups"/>
    <property type="evidence" value="ECO:0007669"/>
    <property type="project" value="InterPro"/>
</dbReference>
<feature type="transmembrane region" description="Helical" evidence="1">
    <location>
        <begin position="129"/>
        <end position="148"/>
    </location>
</feature>
<protein>
    <submittedName>
        <fullName evidence="5">DUF1624 domain-containing protein</fullName>
    </submittedName>
    <submittedName>
        <fullName evidence="3">Predicted membrane protein</fullName>
    </submittedName>
</protein>
<keyword evidence="1" id="KW-0812">Transmembrane</keyword>
<evidence type="ECO:0000313" key="3">
    <source>
        <dbReference type="EMBL" id="GAP08773.1"/>
    </source>
</evidence>
<feature type="transmembrane region" description="Helical" evidence="1">
    <location>
        <begin position="87"/>
        <end position="108"/>
    </location>
</feature>
<keyword evidence="6" id="KW-1185">Reference proteome</keyword>
<feature type="transmembrane region" description="Helical" evidence="1">
    <location>
        <begin position="219"/>
        <end position="241"/>
    </location>
</feature>
<evidence type="ECO:0000313" key="7">
    <source>
        <dbReference type="Proteomes" id="UP000264141"/>
    </source>
</evidence>
<feature type="transmembrane region" description="Helical" evidence="1">
    <location>
        <begin position="371"/>
        <end position="391"/>
    </location>
</feature>
<dbReference type="Proteomes" id="UP000264141">
    <property type="component" value="Unassembled WGS sequence"/>
</dbReference>
<dbReference type="EMBL" id="DF967970">
    <property type="protein sequence ID" value="GAP08823.1"/>
    <property type="molecule type" value="Genomic_DNA"/>
</dbReference>
<feature type="transmembrane region" description="Helical" evidence="1">
    <location>
        <begin position="178"/>
        <end position="199"/>
    </location>
</feature>
<dbReference type="PANTHER" id="PTHR40407:SF1">
    <property type="entry name" value="HEPARAN-ALPHA-GLUCOSAMINIDE N-ACETYLTRANSFERASE CATALYTIC DOMAIN-CONTAINING PROTEIN"/>
    <property type="match status" value="1"/>
</dbReference>
<reference evidence="3" key="1">
    <citation type="journal article" date="2015" name="Genome Announc.">
        <title>Draft Genome Sequences of Anaerolinea thermolimosa IMO-1, Bellilinea caldifistulae GOMI-1, Leptolinea tardivitalis YMTK-2, Levilinea saccharolytica KIBI-1, Longilinea arvoryzae KOME-1, Previously Described as Members of the Class Anaerolineae (Chloroflexi).</title>
        <authorList>
            <person name="Matsuura N."/>
            <person name="Tourlousse M.D."/>
            <person name="Ohashi A."/>
            <person name="Hugenholtz P."/>
            <person name="Sekiguchi Y."/>
        </authorList>
    </citation>
    <scope>NUCLEOTIDE SEQUENCE</scope>
    <source>
        <strain evidence="3">IMO-1</strain>
    </source>
</reference>
<reference evidence="5 7" key="3">
    <citation type="journal article" date="2018" name="Nat. Biotechnol.">
        <title>A standardized bacterial taxonomy based on genome phylogeny substantially revises the tree of life.</title>
        <authorList>
            <person name="Parks D.H."/>
            <person name="Chuvochina M."/>
            <person name="Waite D.W."/>
            <person name="Rinke C."/>
            <person name="Skarshewski A."/>
            <person name="Chaumeil P.A."/>
            <person name="Hugenholtz P."/>
        </authorList>
    </citation>
    <scope>NUCLEOTIDE SEQUENCE [LARGE SCALE GENOMIC DNA]</scope>
    <source>
        <strain evidence="5">UBA8781</strain>
    </source>
</reference>
<dbReference type="STRING" id="229919.GCA_001050195_03612"/>
<feature type="transmembrane region" description="Helical" evidence="1">
    <location>
        <begin position="300"/>
        <end position="319"/>
    </location>
</feature>
<dbReference type="EMBL" id="DPBP01000026">
    <property type="protein sequence ID" value="HCE17447.1"/>
    <property type="molecule type" value="Genomic_DNA"/>
</dbReference>
<organism evidence="5 7">
    <name type="scientific">Anaerolinea thermolimosa</name>
    <dbReference type="NCBI Taxonomy" id="229919"/>
    <lineage>
        <taxon>Bacteria</taxon>
        <taxon>Bacillati</taxon>
        <taxon>Chloroflexota</taxon>
        <taxon>Anaerolineae</taxon>
        <taxon>Anaerolineales</taxon>
        <taxon>Anaerolineaceae</taxon>
        <taxon>Anaerolinea</taxon>
    </lineage>
</organism>
<sequence>MNSSPLQVEKQNLEATMEPGVNTLTLERFRQAATLTASAQRVLPIDALRGVAMIAMALDHIASFLRVGLQAETYGGQPAILESWPHWVAGLFTNIAAPVFWLLSGVSVMLLETSRKKKGETDWQISRFLLIRAVLILILDLTICQVFWNGKGPYTHVLLSIGLSLIGLSLLRLLPVGVVGGVSLLMLVGYQLALPFLAAQYSQTDHFWLALVFSYSTRTWPAVEFSLLGWGSLMGLGYALAKSILNPGAAKGRTLLWGGAGLWGLWLILRLMGHFGDLTPYSSAQPWYFFLIMSKTPPSLTYLAFNLGLAAMIFAFFSARPAWLEKPPLKWLVLFGQVSLFFFVVHIVVYSLLSKAALAAALPLPGIVQVFLFWGLGLALMLPIASAYRSLRKRYRILRYL</sequence>